<gene>
    <name evidence="8" type="ORF">PM02_16100</name>
</gene>
<dbReference type="STRING" id="83219.PM02_16100"/>
<evidence type="ECO:0000256" key="1">
    <source>
        <dbReference type="ARBA" id="ARBA00005230"/>
    </source>
</evidence>
<dbReference type="AlphaFoldDB" id="A0A061SS45"/>
<dbReference type="eggNOG" id="ENOG50318WJ">
    <property type="taxonomic scope" value="Bacteria"/>
</dbReference>
<dbReference type="GO" id="GO:0006276">
    <property type="term" value="P:plasmid maintenance"/>
    <property type="evidence" value="ECO:0007669"/>
    <property type="project" value="InterPro"/>
</dbReference>
<dbReference type="RefSeq" id="WP_037910358.1">
    <property type="nucleotide sequence ID" value="NZ_JEMU01000015.1"/>
</dbReference>
<evidence type="ECO:0000313" key="9">
    <source>
        <dbReference type="Proteomes" id="UP000027337"/>
    </source>
</evidence>
<reference evidence="8 9" key="1">
    <citation type="journal article" date="2014" name="Genome Announc.">
        <title>Draft Genome Sequences of Two Isolates of the Roseobacter Group, Sulfitobacter sp. Strains 3SOLIMAR09 and 1FIGIMAR09, from Harbors of Mallorca Island (Mediterranean Sea).</title>
        <authorList>
            <person name="Mas-Llado M."/>
            <person name="Pina-Villalonga J.M."/>
            <person name="Brunet-Galmes I."/>
            <person name="Nogales B."/>
            <person name="Bosch R."/>
        </authorList>
    </citation>
    <scope>NUCLEOTIDE SEQUENCE [LARGE SCALE GENOMIC DNA]</scope>
    <source>
        <strain evidence="8 9">1FIGIMAR09</strain>
    </source>
</reference>
<sequence>MSRFHVYQGRQGAGLFLDVQSDYLESYSTRMVVPLVSEHEFPRPASQLNPVIELRGQRYVALTHFMAAVPLASLGAAVGDLTNQSDEFTRALDLLFQGY</sequence>
<dbReference type="Pfam" id="PF01845">
    <property type="entry name" value="CcdB"/>
    <property type="match status" value="1"/>
</dbReference>
<evidence type="ECO:0000256" key="4">
    <source>
        <dbReference type="ARBA" id="ARBA00023015"/>
    </source>
</evidence>
<keyword evidence="4" id="KW-0805">Transcription regulation</keyword>
<organism evidence="8 9">
    <name type="scientific">Sulfitobacter mediterraneus</name>
    <dbReference type="NCBI Taxonomy" id="83219"/>
    <lineage>
        <taxon>Bacteria</taxon>
        <taxon>Pseudomonadati</taxon>
        <taxon>Pseudomonadota</taxon>
        <taxon>Alphaproteobacteria</taxon>
        <taxon>Rhodobacterales</taxon>
        <taxon>Roseobacteraceae</taxon>
        <taxon>Sulfitobacter</taxon>
    </lineage>
</organism>
<keyword evidence="3" id="KW-0678">Repressor</keyword>
<dbReference type="Proteomes" id="UP000027337">
    <property type="component" value="Unassembled WGS sequence"/>
</dbReference>
<dbReference type="Gene3D" id="2.30.30.110">
    <property type="match status" value="1"/>
</dbReference>
<evidence type="ECO:0000313" key="8">
    <source>
        <dbReference type="EMBL" id="KAJ02070.1"/>
    </source>
</evidence>
<accession>A0A061SS45</accession>
<evidence type="ECO:0000256" key="6">
    <source>
        <dbReference type="ARBA" id="ARBA00029628"/>
    </source>
</evidence>
<protein>
    <recommendedName>
        <fullName evidence="2">Toxin CcdB</fullName>
    </recommendedName>
    <alternativeName>
        <fullName evidence="7">Cytotoxic protein CcdB</fullName>
    </alternativeName>
    <alternativeName>
        <fullName evidence="6">Protein LetD</fullName>
    </alternativeName>
</protein>
<evidence type="ECO:0000256" key="5">
    <source>
        <dbReference type="ARBA" id="ARBA00023163"/>
    </source>
</evidence>
<keyword evidence="5" id="KW-0804">Transcription</keyword>
<evidence type="ECO:0000256" key="7">
    <source>
        <dbReference type="ARBA" id="ARBA00033135"/>
    </source>
</evidence>
<keyword evidence="9" id="KW-1185">Reference proteome</keyword>
<name>A0A061SS45_9RHOB</name>
<dbReference type="GO" id="GO:0008657">
    <property type="term" value="F:DNA topoisomerase type II (double strand cut, ATP-hydrolyzing) inhibitor activity"/>
    <property type="evidence" value="ECO:0007669"/>
    <property type="project" value="InterPro"/>
</dbReference>
<comment type="similarity">
    <text evidence="1">Belongs to the CcdB toxin family.</text>
</comment>
<evidence type="ECO:0000256" key="3">
    <source>
        <dbReference type="ARBA" id="ARBA00022491"/>
    </source>
</evidence>
<dbReference type="SUPFAM" id="SSF50118">
    <property type="entry name" value="Cell growth inhibitor/plasmid maintenance toxic component"/>
    <property type="match status" value="1"/>
</dbReference>
<evidence type="ECO:0000256" key="2">
    <source>
        <dbReference type="ARBA" id="ARBA00015075"/>
    </source>
</evidence>
<comment type="caution">
    <text evidence="8">The sequence shown here is derived from an EMBL/GenBank/DDBJ whole genome shotgun (WGS) entry which is preliminary data.</text>
</comment>
<dbReference type="EMBL" id="JEMU01000015">
    <property type="protein sequence ID" value="KAJ02070.1"/>
    <property type="molecule type" value="Genomic_DNA"/>
</dbReference>
<dbReference type="InterPro" id="IPR011067">
    <property type="entry name" value="Plasmid_toxin/cell-grow_inhib"/>
</dbReference>
<dbReference type="InterPro" id="IPR002712">
    <property type="entry name" value="CcdB"/>
</dbReference>
<proteinExistence type="inferred from homology"/>